<proteinExistence type="inferred from homology"/>
<dbReference type="InterPro" id="IPR002347">
    <property type="entry name" value="SDR_fam"/>
</dbReference>
<evidence type="ECO:0000256" key="2">
    <source>
        <dbReference type="ARBA" id="ARBA00023002"/>
    </source>
</evidence>
<dbReference type="PANTHER" id="PTHR43669:SF3">
    <property type="entry name" value="ALCOHOL DEHYDROGENASE, PUTATIVE (AFU_ORTHOLOGUE AFUA_3G03445)-RELATED"/>
    <property type="match status" value="1"/>
</dbReference>
<evidence type="ECO:0000313" key="5">
    <source>
        <dbReference type="Proteomes" id="UP000734218"/>
    </source>
</evidence>
<dbReference type="EMBL" id="JAATJE010000001">
    <property type="protein sequence ID" value="NJC33082.1"/>
    <property type="molecule type" value="Genomic_DNA"/>
</dbReference>
<dbReference type="InterPro" id="IPR036291">
    <property type="entry name" value="NAD(P)-bd_dom_sf"/>
</dbReference>
<comment type="similarity">
    <text evidence="1 3">Belongs to the short-chain dehydrogenases/reductases (SDR) family.</text>
</comment>
<dbReference type="Proteomes" id="UP000734218">
    <property type="component" value="Unassembled WGS sequence"/>
</dbReference>
<dbReference type="PANTHER" id="PTHR43669">
    <property type="entry name" value="5-KETO-D-GLUCONATE 5-REDUCTASE"/>
    <property type="match status" value="1"/>
</dbReference>
<keyword evidence="5" id="KW-1185">Reference proteome</keyword>
<dbReference type="SUPFAM" id="SSF51735">
    <property type="entry name" value="NAD(P)-binding Rossmann-fold domains"/>
    <property type="match status" value="1"/>
</dbReference>
<keyword evidence="2" id="KW-0560">Oxidoreductase</keyword>
<dbReference type="Gene3D" id="3.40.50.720">
    <property type="entry name" value="NAD(P)-binding Rossmann-like Domain"/>
    <property type="match status" value="1"/>
</dbReference>
<evidence type="ECO:0000313" key="4">
    <source>
        <dbReference type="EMBL" id="NJC33082.1"/>
    </source>
</evidence>
<evidence type="ECO:0000256" key="1">
    <source>
        <dbReference type="ARBA" id="ARBA00006484"/>
    </source>
</evidence>
<organism evidence="4 5">
    <name type="scientific">Sphingomonas jejuensis</name>
    <dbReference type="NCBI Taxonomy" id="904715"/>
    <lineage>
        <taxon>Bacteria</taxon>
        <taxon>Pseudomonadati</taxon>
        <taxon>Pseudomonadota</taxon>
        <taxon>Alphaproteobacteria</taxon>
        <taxon>Sphingomonadales</taxon>
        <taxon>Sphingomonadaceae</taxon>
        <taxon>Sphingomonas</taxon>
    </lineage>
</organism>
<dbReference type="PRINTS" id="PR00081">
    <property type="entry name" value="GDHRDH"/>
</dbReference>
<reference evidence="4 5" key="1">
    <citation type="submission" date="2020-03" db="EMBL/GenBank/DDBJ databases">
        <title>Genomic Encyclopedia of Type Strains, Phase IV (KMG-IV): sequencing the most valuable type-strain genomes for metagenomic binning, comparative biology and taxonomic classification.</title>
        <authorList>
            <person name="Goeker M."/>
        </authorList>
    </citation>
    <scope>NUCLEOTIDE SEQUENCE [LARGE SCALE GENOMIC DNA]</scope>
    <source>
        <strain evidence="4 5">DSM 27651</strain>
    </source>
</reference>
<accession>A0ABX0XJN7</accession>
<comment type="caution">
    <text evidence="4">The sequence shown here is derived from an EMBL/GenBank/DDBJ whole genome shotgun (WGS) entry which is preliminary data.</text>
</comment>
<dbReference type="PRINTS" id="PR00080">
    <property type="entry name" value="SDRFAMILY"/>
</dbReference>
<evidence type="ECO:0000256" key="3">
    <source>
        <dbReference type="RuleBase" id="RU000363"/>
    </source>
</evidence>
<protein>
    <submittedName>
        <fullName evidence="4">NADP-dependent 3-hydroxy acid dehydrogenase YdfG</fullName>
    </submittedName>
</protein>
<name>A0ABX0XJN7_9SPHN</name>
<gene>
    <name evidence="4" type="ORF">GGR88_000556</name>
</gene>
<dbReference type="CDD" id="cd05233">
    <property type="entry name" value="SDR_c"/>
    <property type="match status" value="1"/>
</dbReference>
<dbReference type="Pfam" id="PF00106">
    <property type="entry name" value="adh_short"/>
    <property type="match status" value="1"/>
</dbReference>
<sequence length="251" mass="26300">MTTAADAHTAQRTLKGRRIAVTGGTTGIGRAAAVLLASEGARLFVCGRNPDHLADVVARIGEVGEGDGMTTDLGDADNVKRFFDAAQSKLGGLDVAIINAAVPARGLSDMTEEEVRYALAVNFSAYVLSAHAAIKAMGDNGHIFLIGSMSAHVLGPSSTVYAGIKAGIAGFSQALRRELGNKGIKVSLVEPGLTGADFHYPDISASEQAERIKGQSMLRAEDIAVSIHFCLTQPDRTTIQQITVVPRVNDE</sequence>
<dbReference type="RefSeq" id="WP_167952773.1">
    <property type="nucleotide sequence ID" value="NZ_JAATJE010000001.1"/>
</dbReference>